<name>A0A3M0LAT6_HIRRU</name>
<evidence type="ECO:0000313" key="2">
    <source>
        <dbReference type="Proteomes" id="UP000269221"/>
    </source>
</evidence>
<comment type="caution">
    <text evidence="1">The sequence shown here is derived from an EMBL/GenBank/DDBJ whole genome shotgun (WGS) entry which is preliminary data.</text>
</comment>
<evidence type="ECO:0000313" key="1">
    <source>
        <dbReference type="EMBL" id="RMC16367.1"/>
    </source>
</evidence>
<keyword evidence="2" id="KW-1185">Reference proteome</keyword>
<dbReference type="Proteomes" id="UP000269221">
    <property type="component" value="Unassembled WGS sequence"/>
</dbReference>
<dbReference type="EMBL" id="QRBI01000103">
    <property type="protein sequence ID" value="RMC16367.1"/>
    <property type="molecule type" value="Genomic_DNA"/>
</dbReference>
<dbReference type="STRING" id="333673.A0A3M0LAT6"/>
<organism evidence="1 2">
    <name type="scientific">Hirundo rustica rustica</name>
    <dbReference type="NCBI Taxonomy" id="333673"/>
    <lineage>
        <taxon>Eukaryota</taxon>
        <taxon>Metazoa</taxon>
        <taxon>Chordata</taxon>
        <taxon>Craniata</taxon>
        <taxon>Vertebrata</taxon>
        <taxon>Euteleostomi</taxon>
        <taxon>Archelosauria</taxon>
        <taxon>Archosauria</taxon>
        <taxon>Dinosauria</taxon>
        <taxon>Saurischia</taxon>
        <taxon>Theropoda</taxon>
        <taxon>Coelurosauria</taxon>
        <taxon>Aves</taxon>
        <taxon>Neognathae</taxon>
        <taxon>Neoaves</taxon>
        <taxon>Telluraves</taxon>
        <taxon>Australaves</taxon>
        <taxon>Passeriformes</taxon>
        <taxon>Sylvioidea</taxon>
        <taxon>Hirundinidae</taxon>
        <taxon>Hirundo</taxon>
    </lineage>
</organism>
<protein>
    <submittedName>
        <fullName evidence="1">Uncharacterized protein</fullName>
    </submittedName>
</protein>
<reference evidence="1 2" key="1">
    <citation type="submission" date="2018-07" db="EMBL/GenBank/DDBJ databases">
        <title>A high quality draft genome assembly of the barn swallow (H. rustica rustica).</title>
        <authorList>
            <person name="Formenti G."/>
            <person name="Chiara M."/>
            <person name="Poveda L."/>
            <person name="Francoijs K.-J."/>
            <person name="Bonisoli-Alquati A."/>
            <person name="Canova L."/>
            <person name="Gianfranceschi L."/>
            <person name="Horner D.S."/>
            <person name="Saino N."/>
        </authorList>
    </citation>
    <scope>NUCLEOTIDE SEQUENCE [LARGE SCALE GENOMIC DNA]</scope>
    <source>
        <strain evidence="1">Chelidonia</strain>
        <tissue evidence="1">Blood</tissue>
    </source>
</reference>
<accession>A0A3M0LAT6</accession>
<sequence length="132" mass="14726">MAPAHQHSGALHQPLAPVPALPFQDVAGPSFLPQALHQQYLLQQQLLEAQHRRLMPHPSTFFSLPAMAAEQREKDLEHSLACPSSKEMLAKASESKFCFQSLVSNLVMNEVPQEFMDCTGDKTTCSFFVMMD</sequence>
<proteinExistence type="predicted"/>
<gene>
    <name evidence="1" type="ORF">DUI87_06694</name>
</gene>
<dbReference type="AlphaFoldDB" id="A0A3M0LAT6"/>